<sequence>MDPFVVQMHTSSGLLTAIRESTITLEQAGAQTLEFIKSHIPEPRTIPLCGNSIGTDRRFLAKYLPEIENHLHYRSVDVSTIKELVKRWYPGLEITRPTKAGAHRALDDVQESIRELKFYRESVFTEMTITQK</sequence>
<evidence type="ECO:0000256" key="1">
    <source>
        <dbReference type="ARBA" id="ARBA00009921"/>
    </source>
</evidence>
<protein>
    <submittedName>
        <fullName evidence="6">Unannotated protein</fullName>
    </submittedName>
</protein>
<keyword evidence="2" id="KW-0540">Nuclease</keyword>
<gene>
    <name evidence="6" type="ORF">UFOPK3026_01346</name>
</gene>
<accession>A0A6J6Z6P7</accession>
<dbReference type="GO" id="GO:0000175">
    <property type="term" value="F:3'-5'-RNA exonuclease activity"/>
    <property type="evidence" value="ECO:0007669"/>
    <property type="project" value="InterPro"/>
</dbReference>
<dbReference type="PANTHER" id="PTHR11046:SF0">
    <property type="entry name" value="OLIGORIBONUCLEASE, MITOCHONDRIAL"/>
    <property type="match status" value="1"/>
</dbReference>
<dbReference type="AlphaFoldDB" id="A0A6J6Z6P7"/>
<comment type="similarity">
    <text evidence="1">Belongs to the oligoribonuclease family.</text>
</comment>
<dbReference type="InterPro" id="IPR013520">
    <property type="entry name" value="Ribonucl_H"/>
</dbReference>
<dbReference type="InterPro" id="IPR012337">
    <property type="entry name" value="RNaseH-like_sf"/>
</dbReference>
<feature type="domain" description="Exonuclease" evidence="5">
    <location>
        <begin position="1"/>
        <end position="115"/>
    </location>
</feature>
<evidence type="ECO:0000256" key="4">
    <source>
        <dbReference type="ARBA" id="ARBA00022839"/>
    </source>
</evidence>
<dbReference type="InterPro" id="IPR022894">
    <property type="entry name" value="Oligoribonuclease"/>
</dbReference>
<dbReference type="PANTHER" id="PTHR11046">
    <property type="entry name" value="OLIGORIBONUCLEASE, MITOCHONDRIAL"/>
    <property type="match status" value="1"/>
</dbReference>
<dbReference type="SUPFAM" id="SSF53098">
    <property type="entry name" value="Ribonuclease H-like"/>
    <property type="match status" value="1"/>
</dbReference>
<name>A0A6J6Z6P7_9ZZZZ</name>
<dbReference type="InterPro" id="IPR036397">
    <property type="entry name" value="RNaseH_sf"/>
</dbReference>
<evidence type="ECO:0000313" key="6">
    <source>
        <dbReference type="EMBL" id="CAB4814838.1"/>
    </source>
</evidence>
<evidence type="ECO:0000259" key="5">
    <source>
        <dbReference type="Pfam" id="PF00929"/>
    </source>
</evidence>
<proteinExistence type="inferred from homology"/>
<reference evidence="6" key="1">
    <citation type="submission" date="2020-05" db="EMBL/GenBank/DDBJ databases">
        <authorList>
            <person name="Chiriac C."/>
            <person name="Salcher M."/>
            <person name="Ghai R."/>
            <person name="Kavagutti S V."/>
        </authorList>
    </citation>
    <scope>NUCLEOTIDE SEQUENCE</scope>
</reference>
<keyword evidence="4" id="KW-0269">Exonuclease</keyword>
<dbReference type="Gene3D" id="3.30.420.10">
    <property type="entry name" value="Ribonuclease H-like superfamily/Ribonuclease H"/>
    <property type="match status" value="1"/>
</dbReference>
<dbReference type="GO" id="GO:0003676">
    <property type="term" value="F:nucleic acid binding"/>
    <property type="evidence" value="ECO:0007669"/>
    <property type="project" value="InterPro"/>
</dbReference>
<dbReference type="NCBIfam" id="NF003765">
    <property type="entry name" value="PRK05359.1"/>
    <property type="match status" value="1"/>
</dbReference>
<dbReference type="Pfam" id="PF00929">
    <property type="entry name" value="RNase_T"/>
    <property type="match status" value="1"/>
</dbReference>
<keyword evidence="3" id="KW-0378">Hydrolase</keyword>
<organism evidence="6">
    <name type="scientific">freshwater metagenome</name>
    <dbReference type="NCBI Taxonomy" id="449393"/>
    <lineage>
        <taxon>unclassified sequences</taxon>
        <taxon>metagenomes</taxon>
        <taxon>ecological metagenomes</taxon>
    </lineage>
</organism>
<evidence type="ECO:0000256" key="2">
    <source>
        <dbReference type="ARBA" id="ARBA00022722"/>
    </source>
</evidence>
<dbReference type="CDD" id="cd06135">
    <property type="entry name" value="Orn"/>
    <property type="match status" value="1"/>
</dbReference>
<dbReference type="EMBL" id="CAFAAP010000245">
    <property type="protein sequence ID" value="CAB4814838.1"/>
    <property type="molecule type" value="Genomic_DNA"/>
</dbReference>
<evidence type="ECO:0000256" key="3">
    <source>
        <dbReference type="ARBA" id="ARBA00022801"/>
    </source>
</evidence>